<dbReference type="Proteomes" id="UP000051461">
    <property type="component" value="Unassembled WGS sequence"/>
</dbReference>
<dbReference type="AlphaFoldDB" id="A0A0R1GEZ7"/>
<organism evidence="1 2">
    <name type="scientific">Loigolactobacillus bifermentans DSM 20003</name>
    <dbReference type="NCBI Taxonomy" id="1423726"/>
    <lineage>
        <taxon>Bacteria</taxon>
        <taxon>Bacillati</taxon>
        <taxon>Bacillota</taxon>
        <taxon>Bacilli</taxon>
        <taxon>Lactobacillales</taxon>
        <taxon>Lactobacillaceae</taxon>
        <taxon>Loigolactobacillus</taxon>
    </lineage>
</organism>
<protein>
    <submittedName>
        <fullName evidence="1">Uncharacterized protein</fullName>
    </submittedName>
</protein>
<evidence type="ECO:0000313" key="1">
    <source>
        <dbReference type="EMBL" id="KRK32619.1"/>
    </source>
</evidence>
<gene>
    <name evidence="1" type="ORF">FC07_GL002049</name>
</gene>
<dbReference type="RefSeq" id="WP_057905880.1">
    <property type="nucleotide sequence ID" value="NZ_AZDA01000140.1"/>
</dbReference>
<keyword evidence="2" id="KW-1185">Reference proteome</keyword>
<dbReference type="PATRIC" id="fig|1423726.3.peg.2126"/>
<sequence>MFAANQQRFATYDVIAKLPGEMIDEFWFIIDQYLQGVLPMDDTLTFRLSSQKGHVSYDYLYNKQMIARFDTQFAFQSEFPEYVMVYDDGDNQTVLLPDGNNQ</sequence>
<reference evidence="1 2" key="1">
    <citation type="journal article" date="2015" name="Genome Announc.">
        <title>Expanding the biotechnology potential of lactobacilli through comparative genomics of 213 strains and associated genera.</title>
        <authorList>
            <person name="Sun Z."/>
            <person name="Harris H.M."/>
            <person name="McCann A."/>
            <person name="Guo C."/>
            <person name="Argimon S."/>
            <person name="Zhang W."/>
            <person name="Yang X."/>
            <person name="Jeffery I.B."/>
            <person name="Cooney J.C."/>
            <person name="Kagawa T.F."/>
            <person name="Liu W."/>
            <person name="Song Y."/>
            <person name="Salvetti E."/>
            <person name="Wrobel A."/>
            <person name="Rasinkangas P."/>
            <person name="Parkhill J."/>
            <person name="Rea M.C."/>
            <person name="O'Sullivan O."/>
            <person name="Ritari J."/>
            <person name="Douillard F.P."/>
            <person name="Paul Ross R."/>
            <person name="Yang R."/>
            <person name="Briner A.E."/>
            <person name="Felis G.E."/>
            <person name="de Vos W.M."/>
            <person name="Barrangou R."/>
            <person name="Klaenhammer T.R."/>
            <person name="Caufield P.W."/>
            <person name="Cui Y."/>
            <person name="Zhang H."/>
            <person name="O'Toole P.W."/>
        </authorList>
    </citation>
    <scope>NUCLEOTIDE SEQUENCE [LARGE SCALE GENOMIC DNA]</scope>
    <source>
        <strain evidence="1 2">DSM 20003</strain>
    </source>
</reference>
<accession>A0A0R1GEZ7</accession>
<dbReference type="EMBL" id="AZDA01000140">
    <property type="protein sequence ID" value="KRK32619.1"/>
    <property type="molecule type" value="Genomic_DNA"/>
</dbReference>
<dbReference type="OrthoDB" id="2225914at2"/>
<dbReference type="InterPro" id="IPR009303">
    <property type="entry name" value="DUF960"/>
</dbReference>
<name>A0A0R1GEZ7_9LACO</name>
<comment type="caution">
    <text evidence="1">The sequence shown here is derived from an EMBL/GenBank/DDBJ whole genome shotgun (WGS) entry which is preliminary data.</text>
</comment>
<evidence type="ECO:0000313" key="2">
    <source>
        <dbReference type="Proteomes" id="UP000051461"/>
    </source>
</evidence>
<proteinExistence type="predicted"/>
<dbReference type="Gene3D" id="3.10.450.150">
    <property type="entry name" value="enterococcus faecalis protein"/>
    <property type="match status" value="1"/>
</dbReference>
<dbReference type="STRING" id="1423726.FC07_GL002049"/>
<dbReference type="Pfam" id="PF06124">
    <property type="entry name" value="DUF960"/>
    <property type="match status" value="1"/>
</dbReference>